<dbReference type="InterPro" id="IPR001623">
    <property type="entry name" value="DnaJ_domain"/>
</dbReference>
<dbReference type="InterPro" id="IPR036869">
    <property type="entry name" value="J_dom_sf"/>
</dbReference>
<evidence type="ECO:0000259" key="8">
    <source>
        <dbReference type="PROSITE" id="PS50076"/>
    </source>
</evidence>
<comment type="caution">
    <text evidence="9">The sequence shown here is derived from an EMBL/GenBank/DDBJ whole genome shotgun (WGS) entry which is preliminary data.</text>
</comment>
<evidence type="ECO:0000256" key="1">
    <source>
        <dbReference type="ARBA" id="ARBA00004167"/>
    </source>
</evidence>
<dbReference type="CDD" id="cd06257">
    <property type="entry name" value="DnaJ"/>
    <property type="match status" value="1"/>
</dbReference>
<evidence type="ECO:0000313" key="9">
    <source>
        <dbReference type="EMBL" id="HAE47724.1"/>
    </source>
</evidence>
<comment type="subcellular location">
    <subcellularLocation>
        <location evidence="1">Membrane</location>
        <topology evidence="1">Single-pass membrane protein</topology>
    </subcellularLocation>
</comment>
<feature type="domain" description="J" evidence="8">
    <location>
        <begin position="208"/>
        <end position="263"/>
    </location>
</feature>
<evidence type="ECO:0000256" key="3">
    <source>
        <dbReference type="ARBA" id="ARBA00022989"/>
    </source>
</evidence>
<dbReference type="PANTHER" id="PTHR12763:SF28">
    <property type="entry name" value="GEO10507P1-RELATED"/>
    <property type="match status" value="1"/>
</dbReference>
<evidence type="ECO:0000313" key="10">
    <source>
        <dbReference type="Proteomes" id="UP000257706"/>
    </source>
</evidence>
<proteinExistence type="inferred from homology"/>
<gene>
    <name evidence="9" type="ORF">DCK97_09925</name>
</gene>
<evidence type="ECO:0000256" key="6">
    <source>
        <dbReference type="SAM" id="MobiDB-lite"/>
    </source>
</evidence>
<accession>A0A3B9IIN0</accession>
<evidence type="ECO:0000256" key="5">
    <source>
        <dbReference type="ARBA" id="ARBA00038105"/>
    </source>
</evidence>
<dbReference type="Gene3D" id="1.10.287.110">
    <property type="entry name" value="DnaJ domain"/>
    <property type="match status" value="1"/>
</dbReference>
<evidence type="ECO:0000256" key="7">
    <source>
        <dbReference type="SAM" id="Phobius"/>
    </source>
</evidence>
<dbReference type="Proteomes" id="UP000257706">
    <property type="component" value="Unassembled WGS sequence"/>
</dbReference>
<keyword evidence="3 7" id="KW-1133">Transmembrane helix</keyword>
<keyword evidence="4 7" id="KW-0472">Membrane</keyword>
<reference evidence="9 10" key="1">
    <citation type="journal article" date="2018" name="Nat. Biotechnol.">
        <title>A standardized bacterial taxonomy based on genome phylogeny substantially revises the tree of life.</title>
        <authorList>
            <person name="Parks D.H."/>
            <person name="Chuvochina M."/>
            <person name="Waite D.W."/>
            <person name="Rinke C."/>
            <person name="Skarshewski A."/>
            <person name="Chaumeil P.A."/>
            <person name="Hugenholtz P."/>
        </authorList>
    </citation>
    <scope>NUCLEOTIDE SEQUENCE [LARGE SCALE GENOMIC DNA]</scope>
    <source>
        <strain evidence="9">UBA8739</strain>
    </source>
</reference>
<dbReference type="PANTHER" id="PTHR12763">
    <property type="match status" value="1"/>
</dbReference>
<evidence type="ECO:0000256" key="4">
    <source>
        <dbReference type="ARBA" id="ARBA00023136"/>
    </source>
</evidence>
<feature type="transmembrane region" description="Helical" evidence="7">
    <location>
        <begin position="58"/>
        <end position="81"/>
    </location>
</feature>
<organism evidence="9 10">
    <name type="scientific">Tistrella mobilis</name>
    <dbReference type="NCBI Taxonomy" id="171437"/>
    <lineage>
        <taxon>Bacteria</taxon>
        <taxon>Pseudomonadati</taxon>
        <taxon>Pseudomonadota</taxon>
        <taxon>Alphaproteobacteria</taxon>
        <taxon>Geminicoccales</taxon>
        <taxon>Geminicoccaceae</taxon>
        <taxon>Tistrella</taxon>
    </lineage>
</organism>
<dbReference type="EMBL" id="DMAI01000156">
    <property type="protein sequence ID" value="HAE47724.1"/>
    <property type="molecule type" value="Genomic_DNA"/>
</dbReference>
<dbReference type="GO" id="GO:0016020">
    <property type="term" value="C:membrane"/>
    <property type="evidence" value="ECO:0007669"/>
    <property type="project" value="UniProtKB-SubCell"/>
</dbReference>
<comment type="similarity">
    <text evidence="5">Belongs to the TIM14 family.</text>
</comment>
<dbReference type="PROSITE" id="PS50076">
    <property type="entry name" value="DNAJ_2"/>
    <property type="match status" value="1"/>
</dbReference>
<feature type="transmembrane region" description="Helical" evidence="7">
    <location>
        <begin position="6"/>
        <end position="23"/>
    </location>
</feature>
<protein>
    <submittedName>
        <fullName evidence="9">Molecular chaperone DnaJ</fullName>
    </submittedName>
</protein>
<dbReference type="SMART" id="SM00271">
    <property type="entry name" value="DnaJ"/>
    <property type="match status" value="1"/>
</dbReference>
<name>A0A3B9IIN0_9PROT</name>
<keyword evidence="2 7" id="KW-0812">Transmembrane</keyword>
<feature type="transmembrane region" description="Helical" evidence="7">
    <location>
        <begin position="35"/>
        <end position="52"/>
    </location>
</feature>
<dbReference type="AlphaFoldDB" id="A0A3B9IIN0"/>
<evidence type="ECO:0000256" key="2">
    <source>
        <dbReference type="ARBA" id="ARBA00022692"/>
    </source>
</evidence>
<sequence>MVIWALLAGFVSLIAVLTLGGRLGRVDRAVLKRIGLWGLVVLAAVAAVLLAVTGKWPAVAAVAAAALPVVMRLARTALGLVPVWHLFRRARPQGGAGLGGAGLGTAGTARSRPRTIETRSLRMTLDTDTGAMSGVVLDGPERGQGLEELSVETLIALLRRLRVEDPDGARLLENWGERTYGPGWSDPSAGSGGAGTDPAGADEMSEAEARAILGVEAGAGAAEITAAWRRMMARVHPDHGGSAALAARVNAARDRLLGARSRA</sequence>
<feature type="region of interest" description="Disordered" evidence="6">
    <location>
        <begin position="178"/>
        <end position="204"/>
    </location>
</feature>
<dbReference type="SUPFAM" id="SSF46565">
    <property type="entry name" value="Chaperone J-domain"/>
    <property type="match status" value="1"/>
</dbReference>